<evidence type="ECO:0000256" key="2">
    <source>
        <dbReference type="ARBA" id="ARBA00023157"/>
    </source>
</evidence>
<keyword evidence="2" id="KW-1015">Disulfide bond</keyword>
<sequence length="140" mass="15480">MTHNFSLVPGGVASVELVDLAQYALDVTRANITTTTKLIKRLIRRNAADLEAVDHYTLCLNQIHKGALSKVESTQEILKNGDYQYLNVIASGIRTHIDLCIDGESPSDTPFNDTSLLPTYAYTISQVVEIIVIISNILYK</sequence>
<feature type="non-terminal residue" evidence="4">
    <location>
        <position position="1"/>
    </location>
</feature>
<dbReference type="Proteomes" id="UP000257109">
    <property type="component" value="Unassembled WGS sequence"/>
</dbReference>
<dbReference type="GO" id="GO:0046910">
    <property type="term" value="F:pectinesterase inhibitor activity"/>
    <property type="evidence" value="ECO:0007669"/>
    <property type="project" value="InterPro"/>
</dbReference>
<dbReference type="InterPro" id="IPR035513">
    <property type="entry name" value="Invertase/methylesterase_inhib"/>
</dbReference>
<keyword evidence="1" id="KW-0732">Signal</keyword>
<protein>
    <recommendedName>
        <fullName evidence="6">Pectinesterase inhibitor domain-containing protein</fullName>
    </recommendedName>
</protein>
<gene>
    <name evidence="4" type="ORF">CR513_28974</name>
</gene>
<proteinExistence type="inferred from homology"/>
<evidence type="ECO:0000313" key="4">
    <source>
        <dbReference type="EMBL" id="RDX89312.1"/>
    </source>
</evidence>
<dbReference type="SUPFAM" id="SSF101148">
    <property type="entry name" value="Plant invertase/pectin methylesterase inhibitor"/>
    <property type="match status" value="1"/>
</dbReference>
<keyword evidence="5" id="KW-1185">Reference proteome</keyword>
<dbReference type="CDD" id="cd15797">
    <property type="entry name" value="PMEI"/>
    <property type="match status" value="1"/>
</dbReference>
<dbReference type="PANTHER" id="PTHR36710:SF20">
    <property type="entry name" value="PECTINESTERASE INHIBITOR DOMAIN PROTEIN"/>
    <property type="match status" value="1"/>
</dbReference>
<dbReference type="InterPro" id="IPR052421">
    <property type="entry name" value="PCW_Enzyme_Inhibitor"/>
</dbReference>
<dbReference type="InterPro" id="IPR034086">
    <property type="entry name" value="PMEI_plant"/>
</dbReference>
<accession>A0A371GFH0</accession>
<organism evidence="4 5">
    <name type="scientific">Mucuna pruriens</name>
    <name type="common">Velvet bean</name>
    <name type="synonym">Dolichos pruriens</name>
    <dbReference type="NCBI Taxonomy" id="157652"/>
    <lineage>
        <taxon>Eukaryota</taxon>
        <taxon>Viridiplantae</taxon>
        <taxon>Streptophyta</taxon>
        <taxon>Embryophyta</taxon>
        <taxon>Tracheophyta</taxon>
        <taxon>Spermatophyta</taxon>
        <taxon>Magnoliopsida</taxon>
        <taxon>eudicotyledons</taxon>
        <taxon>Gunneridae</taxon>
        <taxon>Pentapetalae</taxon>
        <taxon>rosids</taxon>
        <taxon>fabids</taxon>
        <taxon>Fabales</taxon>
        <taxon>Fabaceae</taxon>
        <taxon>Papilionoideae</taxon>
        <taxon>50 kb inversion clade</taxon>
        <taxon>NPAAA clade</taxon>
        <taxon>indigoferoid/millettioid clade</taxon>
        <taxon>Phaseoleae</taxon>
        <taxon>Mucuna</taxon>
    </lineage>
</organism>
<dbReference type="Gene3D" id="1.20.140.40">
    <property type="entry name" value="Invertase/pectin methylesterase inhibitor family protein"/>
    <property type="match status" value="1"/>
</dbReference>
<dbReference type="AlphaFoldDB" id="A0A371GFH0"/>
<evidence type="ECO:0000313" key="5">
    <source>
        <dbReference type="Proteomes" id="UP000257109"/>
    </source>
</evidence>
<dbReference type="PANTHER" id="PTHR36710">
    <property type="entry name" value="PECTINESTERASE INHIBITOR-LIKE"/>
    <property type="match status" value="1"/>
</dbReference>
<evidence type="ECO:0008006" key="6">
    <source>
        <dbReference type="Google" id="ProtNLM"/>
    </source>
</evidence>
<comment type="caution">
    <text evidence="4">The sequence shown here is derived from an EMBL/GenBank/DDBJ whole genome shotgun (WGS) entry which is preliminary data.</text>
</comment>
<evidence type="ECO:0000256" key="3">
    <source>
        <dbReference type="ARBA" id="ARBA00038471"/>
    </source>
</evidence>
<dbReference type="OrthoDB" id="1413774at2759"/>
<evidence type="ECO:0000256" key="1">
    <source>
        <dbReference type="ARBA" id="ARBA00022729"/>
    </source>
</evidence>
<reference evidence="4" key="1">
    <citation type="submission" date="2018-05" db="EMBL/GenBank/DDBJ databases">
        <title>Draft genome of Mucuna pruriens seed.</title>
        <authorList>
            <person name="Nnadi N.E."/>
            <person name="Vos R."/>
            <person name="Hasami M.H."/>
            <person name="Devisetty U.K."/>
            <person name="Aguiy J.C."/>
        </authorList>
    </citation>
    <scope>NUCLEOTIDE SEQUENCE [LARGE SCALE GENOMIC DNA]</scope>
    <source>
        <strain evidence="4">JCA_2017</strain>
    </source>
</reference>
<name>A0A371GFH0_MUCPR</name>
<dbReference type="EMBL" id="QJKJ01005705">
    <property type="protein sequence ID" value="RDX89312.1"/>
    <property type="molecule type" value="Genomic_DNA"/>
</dbReference>
<comment type="similarity">
    <text evidence="3">Belongs to the PMEI family.</text>
</comment>